<dbReference type="EMBL" id="JAVRRL010000110">
    <property type="protein sequence ID" value="KAK5107699.1"/>
    <property type="molecule type" value="Genomic_DNA"/>
</dbReference>
<dbReference type="InterPro" id="IPR039965">
    <property type="entry name" value="C3H7.08c"/>
</dbReference>
<evidence type="ECO:0000313" key="1">
    <source>
        <dbReference type="EMBL" id="KAK5107699.1"/>
    </source>
</evidence>
<dbReference type="Proteomes" id="UP001310890">
    <property type="component" value="Unassembled WGS sequence"/>
</dbReference>
<proteinExistence type="predicted"/>
<accession>A0AAN7T8W9</accession>
<comment type="caution">
    <text evidence="1">The sequence shown here is derived from an EMBL/GenBank/DDBJ whole genome shotgun (WGS) entry which is preliminary data.</text>
</comment>
<gene>
    <name evidence="1" type="ORF">LTR62_000893</name>
</gene>
<sequence length="88" mass="9584">MTGAFSLVGWHFFRNPTTSSDENKVAQVPGSEPWNTGQSATYQYYPHGHMSKGRKNAPSALSEVTVPDVNLPKVEYIDKAEGSVEGVV</sequence>
<name>A0AAN7T8W9_9PEZI</name>
<dbReference type="PANTHER" id="PTHR40466:SF1">
    <property type="entry name" value="FUNGAL PROTEIN"/>
    <property type="match status" value="1"/>
</dbReference>
<organism evidence="1 2">
    <name type="scientific">Meristemomyces frigidus</name>
    <dbReference type="NCBI Taxonomy" id="1508187"/>
    <lineage>
        <taxon>Eukaryota</taxon>
        <taxon>Fungi</taxon>
        <taxon>Dikarya</taxon>
        <taxon>Ascomycota</taxon>
        <taxon>Pezizomycotina</taxon>
        <taxon>Dothideomycetes</taxon>
        <taxon>Dothideomycetidae</taxon>
        <taxon>Mycosphaerellales</taxon>
        <taxon>Teratosphaeriaceae</taxon>
        <taxon>Meristemomyces</taxon>
    </lineage>
</organism>
<dbReference type="AlphaFoldDB" id="A0AAN7T8W9"/>
<evidence type="ECO:0000313" key="2">
    <source>
        <dbReference type="Proteomes" id="UP001310890"/>
    </source>
</evidence>
<reference evidence="1" key="1">
    <citation type="submission" date="2023-08" db="EMBL/GenBank/DDBJ databases">
        <title>Black Yeasts Isolated from many extreme environments.</title>
        <authorList>
            <person name="Coleine C."/>
            <person name="Stajich J.E."/>
            <person name="Selbmann L."/>
        </authorList>
    </citation>
    <scope>NUCLEOTIDE SEQUENCE</scope>
    <source>
        <strain evidence="1">CCFEE 5401</strain>
    </source>
</reference>
<dbReference type="PANTHER" id="PTHR40466">
    <property type="entry name" value="EXPRESSED PROTEIN"/>
    <property type="match status" value="1"/>
</dbReference>
<protein>
    <submittedName>
        <fullName evidence="1">Uncharacterized protein</fullName>
    </submittedName>
</protein>